<evidence type="ECO:0000259" key="4">
    <source>
        <dbReference type="Pfam" id="PF01578"/>
    </source>
</evidence>
<keyword evidence="7" id="KW-1185">Reference proteome</keyword>
<feature type="transmembrane region" description="Helical" evidence="3">
    <location>
        <begin position="303"/>
        <end position="320"/>
    </location>
</feature>
<dbReference type="GO" id="GO:0016020">
    <property type="term" value="C:membrane"/>
    <property type="evidence" value="ECO:0007669"/>
    <property type="project" value="InterPro"/>
</dbReference>
<dbReference type="GO" id="GO:0015232">
    <property type="term" value="F:heme transmembrane transporter activity"/>
    <property type="evidence" value="ECO:0007669"/>
    <property type="project" value="InterPro"/>
</dbReference>
<reference evidence="6 7" key="1">
    <citation type="submission" date="2018-11" db="EMBL/GenBank/DDBJ databases">
        <title>Draft genome sequence of Ferruginibacter sp. BO-59.</title>
        <authorList>
            <person name="Im W.T."/>
        </authorList>
    </citation>
    <scope>NUCLEOTIDE SEQUENCE [LARGE SCALE GENOMIC DNA]</scope>
    <source>
        <strain evidence="6 7">BO-59</strain>
    </source>
</reference>
<feature type="transmembrane region" description="Helical" evidence="3">
    <location>
        <begin position="136"/>
        <end position="155"/>
    </location>
</feature>
<protein>
    <submittedName>
        <fullName evidence="6">Cytochrome c assembly protein</fullName>
    </submittedName>
</protein>
<dbReference type="GO" id="GO:0020037">
    <property type="term" value="F:heme binding"/>
    <property type="evidence" value="ECO:0007669"/>
    <property type="project" value="InterPro"/>
</dbReference>
<dbReference type="EMBL" id="RJJR01000014">
    <property type="protein sequence ID" value="RNI34309.1"/>
    <property type="molecule type" value="Genomic_DNA"/>
</dbReference>
<sequence length="838" mass="94127">MTFENEHLIPGQVGQFFIVLAFVASIVSAISYFMASKIDLEPEKRKWINFARGSFFIQVFSLLAVFAGIYYICSNHYFEYFYAYKHASKELEPKYLLACIWEGQEGSFLLWSLWHCVLGSILIFTSKKREAPVMTIVNTAQFFLILMILGIYILGTKIGSSPFVLTRNELMGPIFSQPDYLTYIKDGVGLNVLLRNYWMVIHPPILFLGFASTIVPIAFAYSSLADKDWGGWVKPALPWALFSGCVLGTGIMMGGKWAYESLSFGGYWAWDPVENASLVPWLIMVAGLHCMAIYNSTKNALRASYFFIILSYLFVLYSTFLTRTGILGDTSVHAFTEAGMAMNVLIGIYVLVITVPVFFMFFRNYRKIPAIQKEEDISSREFWMFIGSLVLFLSAIFIISITSLPVYNKVFGTNLADPADREFAYNKVLVLVAVIVGLLTGASQFLKYRNTGKQYLIKKLSWPLGISLAASILLAIFYPIEYTKKGPGFLGAIYLALFASIFSLVANAACLRSVLKWNLKAGGAAVAHLGFAMLIGGMLVSSGNKKVISDNSKTGLFIPFVKDPTGRSPENPMENLTLLKEVPTRLGKYTVTYLNDSASTEKDRTFYNLHFEKKDSLTGKIDEEFVLSPDAYRMKDNNLTSNPGTKHYLTHDIFTYISTISTPDPDSDTATFRNHEMKIGDSVFYSKGFFILNSIEKNPDNERFHFTPSDTALVADITVYSNDGTRHKAYPALRIKDHQLSFINDTVTSQNLYLNFSGIANGDKFKINARETDRLTDFITLKAYYFPYINFVWLGLVIMSCGFVISLVNRVRASGPGSYIAIGLVLVFLFYLFLIANN</sequence>
<feature type="transmembrane region" description="Helical" evidence="3">
    <location>
        <begin position="460"/>
        <end position="480"/>
    </location>
</feature>
<comment type="caution">
    <text evidence="6">The sequence shown here is derived from an EMBL/GenBank/DDBJ whole genome shotgun (WGS) entry which is preliminary data.</text>
</comment>
<evidence type="ECO:0000313" key="7">
    <source>
        <dbReference type="Proteomes" id="UP000267223"/>
    </source>
</evidence>
<feature type="transmembrane region" description="Helical" evidence="3">
    <location>
        <begin position="55"/>
        <end position="72"/>
    </location>
</feature>
<dbReference type="InterPro" id="IPR003567">
    <property type="entry name" value="Cyt_c_biogenesis"/>
</dbReference>
<dbReference type="InterPro" id="IPR002541">
    <property type="entry name" value="Cyt_c_assembly"/>
</dbReference>
<dbReference type="Pfam" id="PF16327">
    <property type="entry name" value="CcmF_C"/>
    <property type="match status" value="1"/>
</dbReference>
<evidence type="ECO:0000256" key="1">
    <source>
        <dbReference type="ARBA" id="ARBA00009186"/>
    </source>
</evidence>
<feature type="transmembrane region" description="Helical" evidence="3">
    <location>
        <begin position="523"/>
        <end position="543"/>
    </location>
</feature>
<feature type="transmembrane region" description="Helical" evidence="3">
    <location>
        <begin position="785"/>
        <end position="807"/>
    </location>
</feature>
<evidence type="ECO:0000256" key="2">
    <source>
        <dbReference type="ARBA" id="ARBA00022748"/>
    </source>
</evidence>
<accession>A0A3M9N938</accession>
<keyword evidence="3" id="KW-0812">Transmembrane</keyword>
<feature type="transmembrane region" description="Helical" evidence="3">
    <location>
        <begin position="340"/>
        <end position="362"/>
    </location>
</feature>
<dbReference type="PANTHER" id="PTHR43653:SF1">
    <property type="entry name" value="CYTOCHROME C-TYPE BIOGENESIS PROTEIN CCMF"/>
    <property type="match status" value="1"/>
</dbReference>
<feature type="transmembrane region" description="Helical" evidence="3">
    <location>
        <begin position="278"/>
        <end position="296"/>
    </location>
</feature>
<dbReference type="PRINTS" id="PR01410">
    <property type="entry name" value="CCBIOGENESIS"/>
</dbReference>
<feature type="transmembrane region" description="Helical" evidence="3">
    <location>
        <begin position="492"/>
        <end position="511"/>
    </location>
</feature>
<proteinExistence type="inferred from homology"/>
<dbReference type="RefSeq" id="WP_123121850.1">
    <property type="nucleotide sequence ID" value="NZ_RJJR01000014.1"/>
</dbReference>
<feature type="domain" description="Cytochrome c assembly protein" evidence="4">
    <location>
        <begin position="105"/>
        <end position="323"/>
    </location>
</feature>
<dbReference type="GO" id="GO:0017004">
    <property type="term" value="P:cytochrome complex assembly"/>
    <property type="evidence" value="ECO:0007669"/>
    <property type="project" value="UniProtKB-KW"/>
</dbReference>
<feature type="transmembrane region" description="Helical" evidence="3">
    <location>
        <begin position="819"/>
        <end position="836"/>
    </location>
</feature>
<feature type="transmembrane region" description="Helical" evidence="3">
    <location>
        <begin position="428"/>
        <end position="448"/>
    </location>
</feature>
<keyword evidence="3" id="KW-0472">Membrane</keyword>
<feature type="transmembrane region" description="Helical" evidence="3">
    <location>
        <begin position="12"/>
        <end position="34"/>
    </location>
</feature>
<evidence type="ECO:0000313" key="6">
    <source>
        <dbReference type="EMBL" id="RNI34309.1"/>
    </source>
</evidence>
<comment type="similarity">
    <text evidence="1">Belongs to the CcmF/CycK/Ccl1/NrfE/CcsA family.</text>
</comment>
<evidence type="ECO:0000259" key="5">
    <source>
        <dbReference type="Pfam" id="PF16327"/>
    </source>
</evidence>
<keyword evidence="3" id="KW-1133">Transmembrane helix</keyword>
<dbReference type="Proteomes" id="UP000267223">
    <property type="component" value="Unassembled WGS sequence"/>
</dbReference>
<dbReference type="PANTHER" id="PTHR43653">
    <property type="entry name" value="CYTOCHROME C ASSEMBLY PROTEIN-RELATED"/>
    <property type="match status" value="1"/>
</dbReference>
<name>A0A3M9N938_9BACT</name>
<keyword evidence="2" id="KW-0201">Cytochrome c-type biogenesis</keyword>
<feature type="transmembrane region" description="Helical" evidence="3">
    <location>
        <begin position="236"/>
        <end position="258"/>
    </location>
</feature>
<dbReference type="InterPro" id="IPR032523">
    <property type="entry name" value="CcmF_C"/>
</dbReference>
<dbReference type="AlphaFoldDB" id="A0A3M9N938"/>
<evidence type="ECO:0000256" key="3">
    <source>
        <dbReference type="SAM" id="Phobius"/>
    </source>
</evidence>
<feature type="transmembrane region" description="Helical" evidence="3">
    <location>
        <begin position="382"/>
        <end position="408"/>
    </location>
</feature>
<feature type="transmembrane region" description="Helical" evidence="3">
    <location>
        <begin position="205"/>
        <end position="224"/>
    </location>
</feature>
<organism evidence="6 7">
    <name type="scientific">Hanamia caeni</name>
    <dbReference type="NCBI Taxonomy" id="2294116"/>
    <lineage>
        <taxon>Bacteria</taxon>
        <taxon>Pseudomonadati</taxon>
        <taxon>Bacteroidota</taxon>
        <taxon>Chitinophagia</taxon>
        <taxon>Chitinophagales</taxon>
        <taxon>Chitinophagaceae</taxon>
        <taxon>Hanamia</taxon>
    </lineage>
</organism>
<dbReference type="OrthoDB" id="9761451at2"/>
<gene>
    <name evidence="6" type="ORF">EFY79_16585</name>
</gene>
<feature type="domain" description="Cytochrome c-type biogenesis protein CcmF C-terminal" evidence="5">
    <location>
        <begin position="373"/>
        <end position="544"/>
    </location>
</feature>
<dbReference type="Pfam" id="PF01578">
    <property type="entry name" value="Cytochrom_C_asm"/>
    <property type="match status" value="1"/>
</dbReference>